<feature type="region of interest" description="Disordered" evidence="1">
    <location>
        <begin position="60"/>
        <end position="118"/>
    </location>
</feature>
<feature type="compositionally biased region" description="Gly residues" evidence="1">
    <location>
        <begin position="65"/>
        <end position="76"/>
    </location>
</feature>
<comment type="caution">
    <text evidence="3">The sequence shown here is derived from an EMBL/GenBank/DDBJ whole genome shotgun (WGS) entry which is preliminary data.</text>
</comment>
<reference evidence="3 4" key="1">
    <citation type="submission" date="2019-06" db="EMBL/GenBank/DDBJ databases">
        <title>Whole genome shotgun sequence of Streptomyces cacaoi subsp. cacaoi NBRC 12748.</title>
        <authorList>
            <person name="Hosoyama A."/>
            <person name="Uohara A."/>
            <person name="Ohji S."/>
            <person name="Ichikawa N."/>
        </authorList>
    </citation>
    <scope>NUCLEOTIDE SEQUENCE [LARGE SCALE GENOMIC DNA]</scope>
    <source>
        <strain evidence="3 4">NBRC 12748</strain>
    </source>
</reference>
<evidence type="ECO:0000313" key="4">
    <source>
        <dbReference type="Proteomes" id="UP000319210"/>
    </source>
</evidence>
<sequence>MSATQTAHSAAVHLLPLAEKDLDENKVTPGVLGFIVFAVIGLAVWMLMKSMNKHMHRVDFEEGAGNSGGGNSGGGASADVQEAAPATAGAVAASASGTPSPGKKQPAGSASPPPETAG</sequence>
<protein>
    <submittedName>
        <fullName evidence="3">Uncharacterized protein</fullName>
    </submittedName>
</protein>
<organism evidence="3 4">
    <name type="scientific">Streptomyces cacaoi</name>
    <dbReference type="NCBI Taxonomy" id="1898"/>
    <lineage>
        <taxon>Bacteria</taxon>
        <taxon>Bacillati</taxon>
        <taxon>Actinomycetota</taxon>
        <taxon>Actinomycetes</taxon>
        <taxon>Kitasatosporales</taxon>
        <taxon>Streptomycetaceae</taxon>
        <taxon>Streptomyces</taxon>
    </lineage>
</organism>
<keyword evidence="2" id="KW-1133">Transmembrane helix</keyword>
<name>A0A4Y3R745_STRCI</name>
<evidence type="ECO:0000256" key="1">
    <source>
        <dbReference type="SAM" id="MobiDB-lite"/>
    </source>
</evidence>
<proteinExistence type="predicted"/>
<dbReference type="EMBL" id="BJMM01000051">
    <property type="protein sequence ID" value="GEB53432.1"/>
    <property type="molecule type" value="Genomic_DNA"/>
</dbReference>
<keyword evidence="4" id="KW-1185">Reference proteome</keyword>
<dbReference type="OrthoDB" id="3830620at2"/>
<feature type="transmembrane region" description="Helical" evidence="2">
    <location>
        <begin position="27"/>
        <end position="47"/>
    </location>
</feature>
<keyword evidence="2" id="KW-0472">Membrane</keyword>
<feature type="compositionally biased region" description="Low complexity" evidence="1">
    <location>
        <begin position="83"/>
        <end position="102"/>
    </location>
</feature>
<dbReference type="RefSeq" id="WP_086817169.1">
    <property type="nucleotide sequence ID" value="NZ_BJMM01000051.1"/>
</dbReference>
<evidence type="ECO:0000313" key="3">
    <source>
        <dbReference type="EMBL" id="GEB53432.1"/>
    </source>
</evidence>
<dbReference type="Proteomes" id="UP000319210">
    <property type="component" value="Unassembled WGS sequence"/>
</dbReference>
<dbReference type="AlphaFoldDB" id="A0A4Y3R745"/>
<keyword evidence="2" id="KW-0812">Transmembrane</keyword>
<gene>
    <name evidence="3" type="ORF">SCA03_59830</name>
</gene>
<evidence type="ECO:0000256" key="2">
    <source>
        <dbReference type="SAM" id="Phobius"/>
    </source>
</evidence>
<accession>A0A4Y3R745</accession>